<dbReference type="Pfam" id="PF00241">
    <property type="entry name" value="Cofilin_ADF"/>
    <property type="match status" value="1"/>
</dbReference>
<dbReference type="GO" id="GO:0015629">
    <property type="term" value="C:actin cytoskeleton"/>
    <property type="evidence" value="ECO:0007669"/>
    <property type="project" value="InterPro"/>
</dbReference>
<organism evidence="4 5">
    <name type="scientific">Gossypium lobatum</name>
    <dbReference type="NCBI Taxonomy" id="34289"/>
    <lineage>
        <taxon>Eukaryota</taxon>
        <taxon>Viridiplantae</taxon>
        <taxon>Streptophyta</taxon>
        <taxon>Embryophyta</taxon>
        <taxon>Tracheophyta</taxon>
        <taxon>Spermatophyta</taxon>
        <taxon>Magnoliopsida</taxon>
        <taxon>eudicotyledons</taxon>
        <taxon>Gunneridae</taxon>
        <taxon>Pentapetalae</taxon>
        <taxon>rosids</taxon>
        <taxon>malvids</taxon>
        <taxon>Malvales</taxon>
        <taxon>Malvaceae</taxon>
        <taxon>Malvoideae</taxon>
        <taxon>Gossypium</taxon>
    </lineage>
</organism>
<evidence type="ECO:0000259" key="3">
    <source>
        <dbReference type="PROSITE" id="PS51263"/>
    </source>
</evidence>
<reference evidence="4 5" key="1">
    <citation type="journal article" date="2019" name="Genome Biol. Evol.">
        <title>Insights into the evolution of the New World diploid cottons (Gossypium, subgenus Houzingenia) based on genome sequencing.</title>
        <authorList>
            <person name="Grover C.E."/>
            <person name="Arick M.A. 2nd"/>
            <person name="Thrash A."/>
            <person name="Conover J.L."/>
            <person name="Sanders W.S."/>
            <person name="Peterson D.G."/>
            <person name="Frelichowski J.E."/>
            <person name="Scheffler J.A."/>
            <person name="Scheffler B.E."/>
            <person name="Wendel J.F."/>
        </authorList>
    </citation>
    <scope>NUCLEOTIDE SEQUENCE [LARGE SCALE GENOMIC DNA]</scope>
    <source>
        <strain evidence="4">157</strain>
        <tissue evidence="4">Leaf</tissue>
    </source>
</reference>
<dbReference type="CDD" id="cd11286">
    <property type="entry name" value="ADF_cofilin_like"/>
    <property type="match status" value="1"/>
</dbReference>
<dbReference type="SUPFAM" id="SSF55753">
    <property type="entry name" value="Actin depolymerizing proteins"/>
    <property type="match status" value="1"/>
</dbReference>
<dbReference type="InterPro" id="IPR017904">
    <property type="entry name" value="ADF/Cofilin"/>
</dbReference>
<accession>A0A7J8NCQ5</accession>
<feature type="domain" description="ADF-H" evidence="3">
    <location>
        <begin position="65"/>
        <end position="216"/>
    </location>
</feature>
<dbReference type="GO" id="GO:0030042">
    <property type="term" value="P:actin filament depolymerization"/>
    <property type="evidence" value="ECO:0007669"/>
    <property type="project" value="InterPro"/>
</dbReference>
<dbReference type="Gene3D" id="3.40.20.10">
    <property type="entry name" value="Severin"/>
    <property type="match status" value="1"/>
</dbReference>
<sequence length="216" mass="25259">MAWNVRFVDWLRKMGSHFQSLIFMVSKPWKVGGDWMVRMIRFLGSLRRLVSRSQECDNVYEANAASGMAVHDDCKLKFLELKAKRTYRFIVFKIEEKQKQVVVEKLGEPSQSYDDFTASLPADECRYAVYDFDFVSGHIKGEKQDDLRELKGQVQERVRRYSSRAAGNRSHRDGTRCHKKPCQLNRSLREAWVFEFFSAFAFSEMLIGLREAVMST</sequence>
<dbReference type="EMBL" id="JABEZX010000013">
    <property type="protein sequence ID" value="MBA0574624.1"/>
    <property type="molecule type" value="Genomic_DNA"/>
</dbReference>
<proteinExistence type="inferred from homology"/>
<evidence type="ECO:0000256" key="2">
    <source>
        <dbReference type="ARBA" id="ARBA00023203"/>
    </source>
</evidence>
<dbReference type="GO" id="GO:0003779">
    <property type="term" value="F:actin binding"/>
    <property type="evidence" value="ECO:0007669"/>
    <property type="project" value="UniProtKB-KW"/>
</dbReference>
<dbReference type="InterPro" id="IPR002108">
    <property type="entry name" value="ADF-H"/>
</dbReference>
<evidence type="ECO:0000256" key="1">
    <source>
        <dbReference type="ARBA" id="ARBA00006844"/>
    </source>
</evidence>
<evidence type="ECO:0000313" key="4">
    <source>
        <dbReference type="EMBL" id="MBA0574624.1"/>
    </source>
</evidence>
<evidence type="ECO:0000313" key="5">
    <source>
        <dbReference type="Proteomes" id="UP000593572"/>
    </source>
</evidence>
<dbReference type="PROSITE" id="PS51263">
    <property type="entry name" value="ADF_H"/>
    <property type="match status" value="1"/>
</dbReference>
<keyword evidence="2" id="KW-0009">Actin-binding</keyword>
<dbReference type="Proteomes" id="UP000593572">
    <property type="component" value="Unassembled WGS sequence"/>
</dbReference>
<gene>
    <name evidence="4" type="ORF">Golob_001813</name>
</gene>
<dbReference type="InterPro" id="IPR029006">
    <property type="entry name" value="ADF-H/Gelsolin-like_dom_sf"/>
</dbReference>
<protein>
    <recommendedName>
        <fullName evidence="3">ADF-H domain-containing protein</fullName>
    </recommendedName>
</protein>
<dbReference type="AlphaFoldDB" id="A0A7J8NCQ5"/>
<keyword evidence="5" id="KW-1185">Reference proteome</keyword>
<dbReference type="SMART" id="SM00102">
    <property type="entry name" value="ADF"/>
    <property type="match status" value="1"/>
</dbReference>
<dbReference type="PANTHER" id="PTHR11913">
    <property type="entry name" value="COFILIN-RELATED"/>
    <property type="match status" value="1"/>
</dbReference>
<comment type="similarity">
    <text evidence="1">Belongs to the actin-binding proteins ADF family.</text>
</comment>
<name>A0A7J8NCQ5_9ROSI</name>
<comment type="caution">
    <text evidence="4">The sequence shown here is derived from an EMBL/GenBank/DDBJ whole genome shotgun (WGS) entry which is preliminary data.</text>
</comment>